<dbReference type="SUPFAM" id="SSF53474">
    <property type="entry name" value="alpha/beta-Hydrolases"/>
    <property type="match status" value="1"/>
</dbReference>
<evidence type="ECO:0000313" key="7">
    <source>
        <dbReference type="EnsemblPlants" id="KQJ99104"/>
    </source>
</evidence>
<reference evidence="6" key="2">
    <citation type="submission" date="2017-06" db="EMBL/GenBank/DDBJ databases">
        <title>WGS assembly of Brachypodium distachyon.</title>
        <authorList>
            <consortium name="The International Brachypodium Initiative"/>
            <person name="Lucas S."/>
            <person name="Harmon-Smith M."/>
            <person name="Lail K."/>
            <person name="Tice H."/>
            <person name="Grimwood J."/>
            <person name="Bruce D."/>
            <person name="Barry K."/>
            <person name="Shu S."/>
            <person name="Lindquist E."/>
            <person name="Wang M."/>
            <person name="Pitluck S."/>
            <person name="Vogel J.P."/>
            <person name="Garvin D.F."/>
            <person name="Mockler T.C."/>
            <person name="Schmutz J."/>
            <person name="Rokhsar D."/>
            <person name="Bevan M.W."/>
        </authorList>
    </citation>
    <scope>NUCLEOTIDE SEQUENCE</scope>
    <source>
        <strain evidence="6">Bd21</strain>
    </source>
</reference>
<feature type="signal peptide" evidence="4">
    <location>
        <begin position="1"/>
        <end position="29"/>
    </location>
</feature>
<keyword evidence="2" id="KW-0442">Lipid degradation</keyword>
<dbReference type="InterPro" id="IPR006693">
    <property type="entry name" value="AB_hydrolase_lipase"/>
</dbReference>
<dbReference type="PANTHER" id="PTHR11005">
    <property type="entry name" value="LYSOSOMAL ACID LIPASE-RELATED"/>
    <property type="match status" value="1"/>
</dbReference>
<organism evidence="6">
    <name type="scientific">Brachypodium distachyon</name>
    <name type="common">Purple false brome</name>
    <name type="synonym">Trachynia distachya</name>
    <dbReference type="NCBI Taxonomy" id="15368"/>
    <lineage>
        <taxon>Eukaryota</taxon>
        <taxon>Viridiplantae</taxon>
        <taxon>Streptophyta</taxon>
        <taxon>Embryophyta</taxon>
        <taxon>Tracheophyta</taxon>
        <taxon>Spermatophyta</taxon>
        <taxon>Magnoliopsida</taxon>
        <taxon>Liliopsida</taxon>
        <taxon>Poales</taxon>
        <taxon>Poaceae</taxon>
        <taxon>BOP clade</taxon>
        <taxon>Pooideae</taxon>
        <taxon>Stipodae</taxon>
        <taxon>Brachypodieae</taxon>
        <taxon>Brachypodium</taxon>
    </lineage>
</organism>
<proteinExistence type="inferred from homology"/>
<gene>
    <name evidence="7" type="primary">LOC100835430</name>
    <name evidence="6" type="ORF">BRADI_3g41117v3</name>
</gene>
<comment type="similarity">
    <text evidence="1 2">Belongs to the AB hydrolase superfamily. Lipase family.</text>
</comment>
<sequence length="422" mass="45976">MGSAAGIVVVILAMMTTMMMSLCSSLAAARVVTTRWRRHRRDVVAPPAGGGGACALAVAPSGYPCEEHEVTTGGGYILSLQRIPRGHPGRAGGSSGAGQPVLLQHGVLADGMTWLLGSPEESLAYVLADRGFDVWVANNRGTRWSRRHTSLDATSWRYWDWSWDDLVVNDMPDVVDYVRTRTAHKPHYVGHSMGTLVALAALSEGKVSEKLKSATLLSPVAYLSHMTTPLGILLANTFAGELISDLGVAEFNPTSPEVTNIVSGLCHNPGINCYDFIRDFTGENYCLNSSAIDVVLQYEPQPTSTKTLVHFAQTFRAGVLTKYDYVSPEVNVENYGQEEPPAYNMSRIPVGFPLFLSYGGQDDLADPADVDLLLADLRRGGHSDATMTVQYLDKFAHLDFIFGVCAKDYVYKDVVSFLNRFN</sequence>
<evidence type="ECO:0000256" key="4">
    <source>
        <dbReference type="SAM" id="SignalP"/>
    </source>
</evidence>
<feature type="chain" id="PRO_5044546021" description="Lipase" evidence="4">
    <location>
        <begin position="30"/>
        <end position="422"/>
    </location>
</feature>
<dbReference type="STRING" id="15368.A0A0Q3JL95"/>
<evidence type="ECO:0000259" key="5">
    <source>
        <dbReference type="Pfam" id="PF04083"/>
    </source>
</evidence>
<evidence type="ECO:0000313" key="6">
    <source>
        <dbReference type="EMBL" id="KQJ99104.1"/>
    </source>
</evidence>
<keyword evidence="2" id="KW-0443">Lipid metabolism</keyword>
<dbReference type="PIRSF" id="PIRSF000862">
    <property type="entry name" value="Steryl_ester_lip"/>
    <property type="match status" value="1"/>
</dbReference>
<reference evidence="6 7" key="1">
    <citation type="journal article" date="2010" name="Nature">
        <title>Genome sequencing and analysis of the model grass Brachypodium distachyon.</title>
        <authorList>
            <consortium name="International Brachypodium Initiative"/>
        </authorList>
    </citation>
    <scope>NUCLEOTIDE SEQUENCE [LARGE SCALE GENOMIC DNA]</scope>
    <source>
        <strain evidence="6">Bd21</strain>
        <strain evidence="7">cv. Bd21</strain>
    </source>
</reference>
<dbReference type="Proteomes" id="UP000008810">
    <property type="component" value="Chromosome 3"/>
</dbReference>
<dbReference type="RefSeq" id="XP_010236770.1">
    <property type="nucleotide sequence ID" value="XM_010238468.3"/>
</dbReference>
<accession>A0A0Q3JL95</accession>
<evidence type="ECO:0000256" key="2">
    <source>
        <dbReference type="PIRNR" id="PIRNR000862"/>
    </source>
</evidence>
<dbReference type="OrthoDB" id="9974421at2759"/>
<dbReference type="ExpressionAtlas" id="A0A0Q3JL95">
    <property type="expression patterns" value="baseline"/>
</dbReference>
<feature type="domain" description="Partial AB-hydrolase lipase" evidence="5">
    <location>
        <begin position="61"/>
        <end position="116"/>
    </location>
</feature>
<feature type="active site" description="Charge relay system" evidence="3">
    <location>
        <position position="397"/>
    </location>
</feature>
<keyword evidence="8" id="KW-1185">Reference proteome</keyword>
<feature type="active site" description="Charge relay system" evidence="3">
    <location>
        <position position="362"/>
    </location>
</feature>
<feature type="active site" description="Nucleophile" evidence="3">
    <location>
        <position position="192"/>
    </location>
</feature>
<dbReference type="GO" id="GO:0016042">
    <property type="term" value="P:lipid catabolic process"/>
    <property type="evidence" value="ECO:0007669"/>
    <property type="project" value="UniProtKB-KW"/>
</dbReference>
<dbReference type="Gramene" id="KQJ99104">
    <property type="protein sequence ID" value="KQJ99104"/>
    <property type="gene ID" value="BRADI_3g41117v3"/>
</dbReference>
<dbReference type="Gene3D" id="3.40.50.1820">
    <property type="entry name" value="alpha/beta hydrolase"/>
    <property type="match status" value="1"/>
</dbReference>
<evidence type="ECO:0000256" key="1">
    <source>
        <dbReference type="ARBA" id="ARBA00010701"/>
    </source>
</evidence>
<dbReference type="AlphaFoldDB" id="A0A0Q3JL95"/>
<evidence type="ECO:0000256" key="3">
    <source>
        <dbReference type="PIRSR" id="PIRSR000862-1"/>
    </source>
</evidence>
<dbReference type="EMBL" id="CM000882">
    <property type="protein sequence ID" value="KQJ99104.1"/>
    <property type="molecule type" value="Genomic_DNA"/>
</dbReference>
<keyword evidence="4" id="KW-0732">Signal</keyword>
<protein>
    <recommendedName>
        <fullName evidence="2">Lipase</fullName>
    </recommendedName>
</protein>
<dbReference type="FunFam" id="3.40.50.1820:FF:000938">
    <property type="entry name" value="Uncharacterized protein"/>
    <property type="match status" value="1"/>
</dbReference>
<evidence type="ECO:0000313" key="8">
    <source>
        <dbReference type="Proteomes" id="UP000008810"/>
    </source>
</evidence>
<dbReference type="GeneID" id="100835430"/>
<dbReference type="EnsemblPlants" id="KQJ99104">
    <property type="protein sequence ID" value="KQJ99104"/>
    <property type="gene ID" value="BRADI_3g41117v3"/>
</dbReference>
<dbReference type="InterPro" id="IPR029058">
    <property type="entry name" value="AB_hydrolase_fold"/>
</dbReference>
<dbReference type="KEGG" id="bdi:100835430"/>
<dbReference type="Pfam" id="PF04083">
    <property type="entry name" value="Abhydro_lipase"/>
    <property type="match status" value="1"/>
</dbReference>
<keyword evidence="2" id="KW-0378">Hydrolase</keyword>
<dbReference type="GO" id="GO:0016298">
    <property type="term" value="F:lipase activity"/>
    <property type="evidence" value="ECO:0000318"/>
    <property type="project" value="GO_Central"/>
</dbReference>
<dbReference type="InterPro" id="IPR025483">
    <property type="entry name" value="Lipase_euk"/>
</dbReference>
<name>A0A0Q3JL95_BRADI</name>
<dbReference type="GO" id="GO:0006629">
    <property type="term" value="P:lipid metabolic process"/>
    <property type="evidence" value="ECO:0000318"/>
    <property type="project" value="GO_Central"/>
</dbReference>
<reference evidence="7" key="3">
    <citation type="submission" date="2018-08" db="UniProtKB">
        <authorList>
            <consortium name="EnsemblPlants"/>
        </authorList>
    </citation>
    <scope>IDENTIFICATION</scope>
    <source>
        <strain evidence="7">cv. Bd21</strain>
    </source>
</reference>